<name>A0A6M3KVG6_9ZZZZ</name>
<dbReference type="AlphaFoldDB" id="A0A6M3KVG6"/>
<feature type="region of interest" description="Disordered" evidence="1">
    <location>
        <begin position="1"/>
        <end position="28"/>
    </location>
</feature>
<proteinExistence type="predicted"/>
<accession>A0A6M3KVG6</accession>
<organism evidence="2">
    <name type="scientific">viral metagenome</name>
    <dbReference type="NCBI Taxonomy" id="1070528"/>
    <lineage>
        <taxon>unclassified sequences</taxon>
        <taxon>metagenomes</taxon>
        <taxon>organismal metagenomes</taxon>
    </lineage>
</organism>
<sequence length="200" mass="22824">MPYPQEHSCRISPPENYEKFRRGKRKHEGKEYSVIYGKLKDENKWEDQAFRYDKEVWEADDAKTHCKDHDGTFEAATDTEKTLVFANQAKMALAAIETALAAVKDLVTRIEALAALRRKEGRVFSNTNRRLLADLREEILKVAKVIDELLEATKPEDGNEDGEKMTSLALIVSGLKAENEGFDIKQAEGRIEAKLEQLRK</sequence>
<dbReference type="EMBL" id="MT142600">
    <property type="protein sequence ID" value="QJA85880.1"/>
    <property type="molecule type" value="Genomic_DNA"/>
</dbReference>
<gene>
    <name evidence="2" type="ORF">MM415B02167_0012</name>
</gene>
<reference evidence="2" key="1">
    <citation type="submission" date="2020-03" db="EMBL/GenBank/DDBJ databases">
        <title>The deep terrestrial virosphere.</title>
        <authorList>
            <person name="Holmfeldt K."/>
            <person name="Nilsson E."/>
            <person name="Simone D."/>
            <person name="Lopez-Fernandez M."/>
            <person name="Wu X."/>
            <person name="de Brujin I."/>
            <person name="Lundin D."/>
            <person name="Andersson A."/>
            <person name="Bertilsson S."/>
            <person name="Dopson M."/>
        </authorList>
    </citation>
    <scope>NUCLEOTIDE SEQUENCE</scope>
    <source>
        <strain evidence="2">MM415B02167</strain>
    </source>
</reference>
<evidence type="ECO:0000256" key="1">
    <source>
        <dbReference type="SAM" id="MobiDB-lite"/>
    </source>
</evidence>
<protein>
    <submittedName>
        <fullName evidence="2">Uncharacterized protein</fullName>
    </submittedName>
</protein>
<evidence type="ECO:0000313" key="2">
    <source>
        <dbReference type="EMBL" id="QJA85880.1"/>
    </source>
</evidence>